<dbReference type="EMBL" id="BGPR01119104">
    <property type="protein sequence ID" value="GBN14772.1"/>
    <property type="molecule type" value="Genomic_DNA"/>
</dbReference>
<keyword evidence="2" id="KW-1185">Reference proteome</keyword>
<comment type="caution">
    <text evidence="1">The sequence shown here is derived from an EMBL/GenBank/DDBJ whole genome shotgun (WGS) entry which is preliminary data.</text>
</comment>
<gene>
    <name evidence="1" type="ORF">AVEN_272278_1</name>
</gene>
<sequence>MLKSRSSSPSGSLHPSKSILKMVMVAMPELLLNLQEPGDGGIFTRTYSLATPLGRSDSTSLPVTPMWNERCSRKALKNVRLMPSRSSSTV</sequence>
<accession>A0A4Y2LJJ7</accession>
<reference evidence="1 2" key="1">
    <citation type="journal article" date="2019" name="Sci. Rep.">
        <title>Orb-weaving spider Araneus ventricosus genome elucidates the spidroin gene catalogue.</title>
        <authorList>
            <person name="Kono N."/>
            <person name="Nakamura H."/>
            <person name="Ohtoshi R."/>
            <person name="Moran D.A.P."/>
            <person name="Shinohara A."/>
            <person name="Yoshida Y."/>
            <person name="Fujiwara M."/>
            <person name="Mori M."/>
            <person name="Tomita M."/>
            <person name="Arakawa K."/>
        </authorList>
    </citation>
    <scope>NUCLEOTIDE SEQUENCE [LARGE SCALE GENOMIC DNA]</scope>
</reference>
<evidence type="ECO:0000313" key="1">
    <source>
        <dbReference type="EMBL" id="GBN14772.1"/>
    </source>
</evidence>
<dbReference type="Proteomes" id="UP000499080">
    <property type="component" value="Unassembled WGS sequence"/>
</dbReference>
<organism evidence="1 2">
    <name type="scientific">Araneus ventricosus</name>
    <name type="common">Orbweaver spider</name>
    <name type="synonym">Epeira ventricosa</name>
    <dbReference type="NCBI Taxonomy" id="182803"/>
    <lineage>
        <taxon>Eukaryota</taxon>
        <taxon>Metazoa</taxon>
        <taxon>Ecdysozoa</taxon>
        <taxon>Arthropoda</taxon>
        <taxon>Chelicerata</taxon>
        <taxon>Arachnida</taxon>
        <taxon>Araneae</taxon>
        <taxon>Araneomorphae</taxon>
        <taxon>Entelegynae</taxon>
        <taxon>Araneoidea</taxon>
        <taxon>Araneidae</taxon>
        <taxon>Araneus</taxon>
    </lineage>
</organism>
<protein>
    <submittedName>
        <fullName evidence="1">Uncharacterized protein</fullName>
    </submittedName>
</protein>
<evidence type="ECO:0000313" key="2">
    <source>
        <dbReference type="Proteomes" id="UP000499080"/>
    </source>
</evidence>
<name>A0A4Y2LJJ7_ARAVE</name>
<proteinExistence type="predicted"/>
<dbReference type="AlphaFoldDB" id="A0A4Y2LJJ7"/>